<proteinExistence type="predicted"/>
<sequence length="1172" mass="130739">MTLKLEHSLITFDFNPLHSINSSFINSHDVHQNILIINTNTLISNFHSSSHLNKSNSSTTLSPTIETNQLSSSPYHPHHQHPRKASATVSVSVSLSGIFDNPISSPTSHSIPSPTNSRPSRKQSIDSIWQGAGCHSRSSTESTHPISRPSPISTPSTINQLELPSQLQPQPPIFHHLSSTLYPRSSRKVTDENDPIVHIKIIDHLLQPWQEPHHSASLVLTQHGTLLKISLLDAHIHQSISIFPDNSTLIEFTTFATFNHPTTNNSFILCLAPNQAIAVIVQLPNLNVLPTLLELPEYSYLQLAFNQTHDNLTLVGFTSSGELVSYELEFQITEPFQLIIRSSRILGSLDFEPDGLALDENHIALWSHRAIYLISINQATINAPNSALTKLRSDQSESIIALAFLSPSLLSVLTATNLTIYRLGKTTSVLHVLIPSSKTLCFESVIPSSEGDNEFLAIILDTASGVRSIRHMYSNTTEEKVLYTPPSATSKDGDPITAQAWLDPQTFGQVLLGHTSGRISTHPLLPNVTLTSPQSLAGPVSALYSTQEGLIIAGSDIGDVGIFGPDLSLLAWTLIGPVKVQSVGVITNEKFVAIMEGGKILVLKWIDEKIEILIQWQHKSNFNKIESLWIDKTNFNLWVQVGLRYYEINDQYSNIFIEEGNQDKVIDWDEVKMSEGLKVDIRELVEGAYGSSTILIAKLIVTELARWGKDKRLDRCIKIGLGVSCNQKQFIDGEYGVTETIELLKLVICLRLFLDEPSIERSTNEALYLLSLNSKPHLGTLAKYWLDKSIEVRLSTKMIMINNLKQSSENVIIDLINRWEPLLLLKTDNEVELKDEDEKLFKLSILIIGIITSERYKLLSTKTLKNLSVIVFNELKFNNNNNKILLEVIEICGLTFEIIQNYIDAIELLKNLFNLATNTNVNINNNNTIKNDYDQSLLGSLAKQAVLHVAEINSPLFITTLIYNMMLSENVNDRISSMKLIIFMVRKKPLVLYTSLPKLIEVIINTLNPINKEMRKLTQSSIQIVLKELIRTYKNISYNLLKQKLAIGTIEGTIILYDLKSCTKINILNENFKSSINLLSFSPDGSRLVICSLNDHKIEVWKLNSFGFFSNFFNNFLSNNSSTTLGNNGVSTSSSTSTSTSSEIINGSNNNNGIGGNSKPFKSFNFNIGEEE</sequence>
<evidence type="ECO:0000256" key="1">
    <source>
        <dbReference type="SAM" id="MobiDB-lite"/>
    </source>
</evidence>
<dbReference type="Gene3D" id="2.130.10.10">
    <property type="entry name" value="YVTN repeat-like/Quinoprotein amine dehydrogenase"/>
    <property type="match status" value="1"/>
</dbReference>
<dbReference type="AlphaFoldDB" id="A0A9P6NT09"/>
<feature type="region of interest" description="Disordered" evidence="1">
    <location>
        <begin position="1126"/>
        <end position="1156"/>
    </location>
</feature>
<dbReference type="GO" id="GO:0005737">
    <property type="term" value="C:cytoplasm"/>
    <property type="evidence" value="ECO:0007669"/>
    <property type="project" value="TreeGrafter"/>
</dbReference>
<name>A0A9P6NT09_9BASI</name>
<protein>
    <recommendedName>
        <fullName evidence="4">WD40 repeat-containing protein</fullName>
    </recommendedName>
</protein>
<feature type="compositionally biased region" description="Low complexity" evidence="1">
    <location>
        <begin position="142"/>
        <end position="157"/>
    </location>
</feature>
<feature type="non-terminal residue" evidence="2">
    <location>
        <position position="1172"/>
    </location>
</feature>
<dbReference type="InterPro" id="IPR015943">
    <property type="entry name" value="WD40/YVTN_repeat-like_dom_sf"/>
</dbReference>
<dbReference type="PANTHER" id="PTHR44099">
    <property type="entry name" value="RABCONNECTIN-3B, ISOFORM A"/>
    <property type="match status" value="1"/>
</dbReference>
<reference evidence="2" key="1">
    <citation type="submission" date="2013-11" db="EMBL/GenBank/DDBJ databases">
        <title>Genome sequence of the fusiform rust pathogen reveals effectors for host alternation and coevolution with pine.</title>
        <authorList>
            <consortium name="DOE Joint Genome Institute"/>
            <person name="Smith K."/>
            <person name="Pendleton A."/>
            <person name="Kubisiak T."/>
            <person name="Anderson C."/>
            <person name="Salamov A."/>
            <person name="Aerts A."/>
            <person name="Riley R."/>
            <person name="Clum A."/>
            <person name="Lindquist E."/>
            <person name="Ence D."/>
            <person name="Campbell M."/>
            <person name="Kronenberg Z."/>
            <person name="Feau N."/>
            <person name="Dhillon B."/>
            <person name="Hamelin R."/>
            <person name="Burleigh J."/>
            <person name="Smith J."/>
            <person name="Yandell M."/>
            <person name="Nelson C."/>
            <person name="Grigoriev I."/>
            <person name="Davis J."/>
        </authorList>
    </citation>
    <scope>NUCLEOTIDE SEQUENCE</scope>
    <source>
        <strain evidence="2">G11</strain>
    </source>
</reference>
<dbReference type="EMBL" id="MU167224">
    <property type="protein sequence ID" value="KAG0149822.1"/>
    <property type="molecule type" value="Genomic_DNA"/>
</dbReference>
<organism evidence="2 3">
    <name type="scientific">Cronartium quercuum f. sp. fusiforme G11</name>
    <dbReference type="NCBI Taxonomy" id="708437"/>
    <lineage>
        <taxon>Eukaryota</taxon>
        <taxon>Fungi</taxon>
        <taxon>Dikarya</taxon>
        <taxon>Basidiomycota</taxon>
        <taxon>Pucciniomycotina</taxon>
        <taxon>Pucciniomycetes</taxon>
        <taxon>Pucciniales</taxon>
        <taxon>Coleosporiaceae</taxon>
        <taxon>Cronartium</taxon>
    </lineage>
</organism>
<dbReference type="Proteomes" id="UP000886653">
    <property type="component" value="Unassembled WGS sequence"/>
</dbReference>
<gene>
    <name evidence="2" type="ORF">CROQUDRAFT_653101</name>
</gene>
<evidence type="ECO:0000313" key="2">
    <source>
        <dbReference type="EMBL" id="KAG0149822.1"/>
    </source>
</evidence>
<evidence type="ECO:0008006" key="4">
    <source>
        <dbReference type="Google" id="ProtNLM"/>
    </source>
</evidence>
<dbReference type="OrthoDB" id="338622at2759"/>
<comment type="caution">
    <text evidence="2">The sequence shown here is derived from an EMBL/GenBank/DDBJ whole genome shotgun (WGS) entry which is preliminary data.</text>
</comment>
<dbReference type="InterPro" id="IPR036322">
    <property type="entry name" value="WD40_repeat_dom_sf"/>
</dbReference>
<feature type="compositionally biased region" description="Low complexity" evidence="1">
    <location>
        <begin position="1126"/>
        <end position="1152"/>
    </location>
</feature>
<dbReference type="PANTHER" id="PTHR44099:SF4">
    <property type="entry name" value="RABCONNECTIN-3B, ISOFORM A"/>
    <property type="match status" value="1"/>
</dbReference>
<keyword evidence="3" id="KW-1185">Reference proteome</keyword>
<dbReference type="InterPro" id="IPR049916">
    <property type="entry name" value="WDR72-like"/>
</dbReference>
<feature type="compositionally biased region" description="Low complexity" evidence="1">
    <location>
        <begin position="53"/>
        <end position="62"/>
    </location>
</feature>
<feature type="region of interest" description="Disordered" evidence="1">
    <location>
        <begin position="103"/>
        <end position="157"/>
    </location>
</feature>
<dbReference type="SUPFAM" id="SSF50978">
    <property type="entry name" value="WD40 repeat-like"/>
    <property type="match status" value="1"/>
</dbReference>
<accession>A0A9P6NT09</accession>
<feature type="region of interest" description="Disordered" evidence="1">
    <location>
        <begin position="53"/>
        <end position="87"/>
    </location>
</feature>
<evidence type="ECO:0000313" key="3">
    <source>
        <dbReference type="Proteomes" id="UP000886653"/>
    </source>
</evidence>
<feature type="compositionally biased region" description="Low complexity" evidence="1">
    <location>
        <begin position="103"/>
        <end position="117"/>
    </location>
</feature>